<organism evidence="1 2">
    <name type="scientific">Polypedilum vanderplanki</name>
    <name type="common">Sleeping chironomid midge</name>
    <dbReference type="NCBI Taxonomy" id="319348"/>
    <lineage>
        <taxon>Eukaryota</taxon>
        <taxon>Metazoa</taxon>
        <taxon>Ecdysozoa</taxon>
        <taxon>Arthropoda</taxon>
        <taxon>Hexapoda</taxon>
        <taxon>Insecta</taxon>
        <taxon>Pterygota</taxon>
        <taxon>Neoptera</taxon>
        <taxon>Endopterygota</taxon>
        <taxon>Diptera</taxon>
        <taxon>Nematocera</taxon>
        <taxon>Chironomoidea</taxon>
        <taxon>Chironomidae</taxon>
        <taxon>Chironominae</taxon>
        <taxon>Polypedilum</taxon>
        <taxon>Polypedilum</taxon>
    </lineage>
</organism>
<name>A0A9J6B8J1_POLVA</name>
<reference evidence="1" key="1">
    <citation type="submission" date="2021-03" db="EMBL/GenBank/DDBJ databases">
        <title>Chromosome level genome of the anhydrobiotic midge Polypedilum vanderplanki.</title>
        <authorList>
            <person name="Yoshida Y."/>
            <person name="Kikawada T."/>
            <person name="Gusev O."/>
        </authorList>
    </citation>
    <scope>NUCLEOTIDE SEQUENCE</scope>
    <source>
        <strain evidence="1">NIAS01</strain>
        <tissue evidence="1">Whole body or cell culture</tissue>
    </source>
</reference>
<protein>
    <submittedName>
        <fullName evidence="1">Uncharacterized protein</fullName>
    </submittedName>
</protein>
<evidence type="ECO:0000313" key="1">
    <source>
        <dbReference type="EMBL" id="KAG5666050.1"/>
    </source>
</evidence>
<feature type="non-terminal residue" evidence="1">
    <location>
        <position position="1"/>
    </location>
</feature>
<sequence>MVDSLLERGSRFPVPGRFSGTGTGTGIPEIIFFECPTIGSAKLNYFVTK</sequence>
<gene>
    <name evidence="1" type="ORF">PVAND_017761</name>
</gene>
<dbReference type="AlphaFoldDB" id="A0A9J6B8J1"/>
<dbReference type="Proteomes" id="UP001107558">
    <property type="component" value="Unassembled WGS sequence"/>
</dbReference>
<accession>A0A9J6B8J1</accession>
<proteinExistence type="predicted"/>
<comment type="caution">
    <text evidence="1">The sequence shown here is derived from an EMBL/GenBank/DDBJ whole genome shotgun (WGS) entry which is preliminary data.</text>
</comment>
<dbReference type="EMBL" id="JADBJN010000271">
    <property type="protein sequence ID" value="KAG5666050.1"/>
    <property type="molecule type" value="Genomic_DNA"/>
</dbReference>
<evidence type="ECO:0000313" key="2">
    <source>
        <dbReference type="Proteomes" id="UP001107558"/>
    </source>
</evidence>
<keyword evidence="2" id="KW-1185">Reference proteome</keyword>